<dbReference type="STRING" id="1675527.AIOL_000322"/>
<evidence type="ECO:0008006" key="4">
    <source>
        <dbReference type="Google" id="ProtNLM"/>
    </source>
</evidence>
<protein>
    <recommendedName>
        <fullName evidence="4">TraB/GumN family protein</fullName>
    </recommendedName>
</protein>
<feature type="signal peptide" evidence="1">
    <location>
        <begin position="1"/>
        <end position="20"/>
    </location>
</feature>
<comment type="caution">
    <text evidence="2">The sequence shown here is derived from an EMBL/GenBank/DDBJ whole genome shotgun (WGS) entry which is preliminary data.</text>
</comment>
<dbReference type="RefSeq" id="WP_049641279.1">
    <property type="nucleotide sequence ID" value="NZ_LFTY01000001.1"/>
</dbReference>
<dbReference type="CDD" id="cd14789">
    <property type="entry name" value="Tiki"/>
    <property type="match status" value="1"/>
</dbReference>
<accession>A0A0J9EEQ5</accession>
<dbReference type="Pfam" id="PF01963">
    <property type="entry name" value="TraB_PrgY_gumN"/>
    <property type="match status" value="1"/>
</dbReference>
<dbReference type="Proteomes" id="UP000037178">
    <property type="component" value="Unassembled WGS sequence"/>
</dbReference>
<proteinExistence type="predicted"/>
<evidence type="ECO:0000313" key="2">
    <source>
        <dbReference type="EMBL" id="KMW60169.1"/>
    </source>
</evidence>
<evidence type="ECO:0000313" key="3">
    <source>
        <dbReference type="Proteomes" id="UP000037178"/>
    </source>
</evidence>
<dbReference type="OrthoDB" id="9806326at2"/>
<name>A0A0J9EEQ5_9RHOB</name>
<dbReference type="PATRIC" id="fig|1675527.3.peg.369"/>
<evidence type="ECO:0000256" key="1">
    <source>
        <dbReference type="SAM" id="SignalP"/>
    </source>
</evidence>
<gene>
    <name evidence="2" type="ORF">AIOL_000322</name>
</gene>
<keyword evidence="3" id="KW-1185">Reference proteome</keyword>
<dbReference type="AlphaFoldDB" id="A0A0J9EEQ5"/>
<dbReference type="EMBL" id="LFTY01000001">
    <property type="protein sequence ID" value="KMW60169.1"/>
    <property type="molecule type" value="Genomic_DNA"/>
</dbReference>
<feature type="chain" id="PRO_5005318580" description="TraB/GumN family protein" evidence="1">
    <location>
        <begin position="21"/>
        <end position="351"/>
    </location>
</feature>
<organism evidence="2 3">
    <name type="scientific">Candidatus Rhodobacter oscarellae</name>
    <dbReference type="NCBI Taxonomy" id="1675527"/>
    <lineage>
        <taxon>Bacteria</taxon>
        <taxon>Pseudomonadati</taxon>
        <taxon>Pseudomonadota</taxon>
        <taxon>Alphaproteobacteria</taxon>
        <taxon>Rhodobacterales</taxon>
        <taxon>Rhodobacter group</taxon>
        <taxon>Rhodobacter</taxon>
    </lineage>
</organism>
<keyword evidence="1" id="KW-0732">Signal</keyword>
<sequence>MFRIFLFALSLALLAQSASAQFWATAEACAVTEPKLEPADFLDPSFETLQARGAAMSNGQGRLWRITAPDGATSHLWGTYHSSDRFILDLPDKLIELITNARVVAIEIDPIHKSRRGFEHSREYSRNGWMRAPVRGFTFPELHGEITEWIRSRTASLGWGRGAPDYLSLGGLASLLFSDPCDDFAAGSLPIQDNYILMLGQIAGAQVVGLEAPGDFLRHLNKQQNEALAYDMIELHASYLDPKGFGTGRAAHFAAYLQGRIGLIMAWDEAHARGFFGDNRGAEIIAQFNGYVLAERNESFMRIAAPLVEQGGALIAVGAAHLPGDTGMVALLRKAGHIVERVPVPGEVGMR</sequence>
<reference evidence="2 3" key="1">
    <citation type="submission" date="2015-06" db="EMBL/GenBank/DDBJ databases">
        <title>Draft genome sequence of an Alphaproteobacteria species associated to the Mediterranean sponge Oscarella lobularis.</title>
        <authorList>
            <person name="Jourda C."/>
            <person name="Santini S."/>
            <person name="Claverie J.-M."/>
        </authorList>
    </citation>
    <scope>NUCLEOTIDE SEQUENCE [LARGE SCALE GENOMIC DNA]</scope>
    <source>
        <strain evidence="2">IGS</strain>
    </source>
</reference>
<dbReference type="InterPro" id="IPR002816">
    <property type="entry name" value="TraB/PrgY/GumN_fam"/>
</dbReference>